<dbReference type="EMBL" id="WRXO01000001">
    <property type="protein sequence ID" value="MVT40172.1"/>
    <property type="molecule type" value="Genomic_DNA"/>
</dbReference>
<dbReference type="Gene3D" id="1.20.1600.10">
    <property type="entry name" value="Outer membrane efflux proteins (OEP)"/>
    <property type="match status" value="1"/>
</dbReference>
<organism evidence="9 10">
    <name type="scientific">Chitinophaga oryziterrae</name>
    <dbReference type="NCBI Taxonomy" id="1031224"/>
    <lineage>
        <taxon>Bacteria</taxon>
        <taxon>Pseudomonadati</taxon>
        <taxon>Bacteroidota</taxon>
        <taxon>Chitinophagia</taxon>
        <taxon>Chitinophagales</taxon>
        <taxon>Chitinophagaceae</taxon>
        <taxon>Chitinophaga</taxon>
    </lineage>
</organism>
<evidence type="ECO:0000313" key="9">
    <source>
        <dbReference type="EMBL" id="MVT40172.1"/>
    </source>
</evidence>
<feature type="signal peptide" evidence="8">
    <location>
        <begin position="1"/>
        <end position="17"/>
    </location>
</feature>
<evidence type="ECO:0000256" key="6">
    <source>
        <dbReference type="ARBA" id="ARBA00023136"/>
    </source>
</evidence>
<evidence type="ECO:0000256" key="7">
    <source>
        <dbReference type="ARBA" id="ARBA00023237"/>
    </source>
</evidence>
<feature type="chain" id="PRO_5027069245" evidence="8">
    <location>
        <begin position="18"/>
        <end position="409"/>
    </location>
</feature>
<dbReference type="Proteomes" id="UP000468388">
    <property type="component" value="Unassembled WGS sequence"/>
</dbReference>
<comment type="caution">
    <text evidence="9">The sequence shown here is derived from an EMBL/GenBank/DDBJ whole genome shotgun (WGS) entry which is preliminary data.</text>
</comment>
<evidence type="ECO:0000256" key="2">
    <source>
        <dbReference type="ARBA" id="ARBA00007613"/>
    </source>
</evidence>
<dbReference type="Pfam" id="PF02321">
    <property type="entry name" value="OEP"/>
    <property type="match status" value="1"/>
</dbReference>
<evidence type="ECO:0000256" key="4">
    <source>
        <dbReference type="ARBA" id="ARBA00022452"/>
    </source>
</evidence>
<proteinExistence type="inferred from homology"/>
<dbReference type="InterPro" id="IPR051906">
    <property type="entry name" value="TolC-like"/>
</dbReference>
<dbReference type="InterPro" id="IPR003423">
    <property type="entry name" value="OMP_efflux"/>
</dbReference>
<accession>A0A6N8J7J9</accession>
<keyword evidence="7" id="KW-0998">Cell outer membrane</keyword>
<dbReference type="GO" id="GO:0015562">
    <property type="term" value="F:efflux transmembrane transporter activity"/>
    <property type="evidence" value="ECO:0007669"/>
    <property type="project" value="InterPro"/>
</dbReference>
<dbReference type="GO" id="GO:0009279">
    <property type="term" value="C:cell outer membrane"/>
    <property type="evidence" value="ECO:0007669"/>
    <property type="project" value="UniProtKB-SubCell"/>
</dbReference>
<gene>
    <name evidence="9" type="ORF">GO495_06230</name>
</gene>
<dbReference type="GO" id="GO:1990281">
    <property type="term" value="C:efflux pump complex"/>
    <property type="evidence" value="ECO:0007669"/>
    <property type="project" value="TreeGrafter"/>
</dbReference>
<protein>
    <submittedName>
        <fullName evidence="9">Transporter</fullName>
    </submittedName>
</protein>
<comment type="subcellular location">
    <subcellularLocation>
        <location evidence="1">Cell outer membrane</location>
    </subcellularLocation>
</comment>
<keyword evidence="5" id="KW-0812">Transmembrane</keyword>
<dbReference type="SUPFAM" id="SSF56954">
    <property type="entry name" value="Outer membrane efflux proteins (OEP)"/>
    <property type="match status" value="1"/>
</dbReference>
<sequence length="409" mass="46232">MRYLVWICLLFSTQALAQEPLTLDRCYELATKNYPLIKQRELISRSGAYSVENAGKGYLPQLSFSGQATYQSDVVHFPLPGLPQLSKDQYKVQAEISQTLYDGGSIHYQKELSKAATATQEQQLEVNLYAVKDRVSQLFFGILLSEEQLRQNDLRRTDIESGIHKMQGAVDNGTALRSSADELKAELLNVEQAGTQLVAAKKAYMQMLALFINQPVTTLVKPAAINIVTDIKRPELSLYEHQQQTYEIQEKQLRSNYLPKISAFVQGGYGRPTYNIIDNSFGVFGMGGLRLSWTLNSLYTLHNNKQTLRINRQDLDVQKETFLFNTRLTLTQQQVNAQQFDDMISQDQQIIALRTSVKNAAVAQLENGVITSHDYISQVNAENQARQNLALHEIQLLQIQYNSKNTSGN</sequence>
<evidence type="ECO:0000256" key="5">
    <source>
        <dbReference type="ARBA" id="ARBA00022692"/>
    </source>
</evidence>
<name>A0A6N8J7J9_9BACT</name>
<dbReference type="AlphaFoldDB" id="A0A6N8J7J9"/>
<keyword evidence="10" id="KW-1185">Reference proteome</keyword>
<dbReference type="RefSeq" id="WP_157298798.1">
    <property type="nucleotide sequence ID" value="NZ_BAAAZB010000005.1"/>
</dbReference>
<evidence type="ECO:0000256" key="3">
    <source>
        <dbReference type="ARBA" id="ARBA00022448"/>
    </source>
</evidence>
<dbReference type="PANTHER" id="PTHR30026">
    <property type="entry name" value="OUTER MEMBRANE PROTEIN TOLC"/>
    <property type="match status" value="1"/>
</dbReference>
<keyword evidence="4" id="KW-1134">Transmembrane beta strand</keyword>
<evidence type="ECO:0000256" key="1">
    <source>
        <dbReference type="ARBA" id="ARBA00004442"/>
    </source>
</evidence>
<keyword evidence="8" id="KW-0732">Signal</keyword>
<dbReference type="OrthoDB" id="976750at2"/>
<evidence type="ECO:0000256" key="8">
    <source>
        <dbReference type="SAM" id="SignalP"/>
    </source>
</evidence>
<keyword evidence="3" id="KW-0813">Transport</keyword>
<comment type="similarity">
    <text evidence="2">Belongs to the outer membrane factor (OMF) (TC 1.B.17) family.</text>
</comment>
<dbReference type="GO" id="GO:0015288">
    <property type="term" value="F:porin activity"/>
    <property type="evidence" value="ECO:0007669"/>
    <property type="project" value="TreeGrafter"/>
</dbReference>
<reference evidence="9 10" key="1">
    <citation type="submission" date="2019-12" db="EMBL/GenBank/DDBJ databases">
        <title>The draft genomic sequence of strain Chitinophaga oryziterrae JCM 16595.</title>
        <authorList>
            <person name="Zhang X."/>
        </authorList>
    </citation>
    <scope>NUCLEOTIDE SEQUENCE [LARGE SCALE GENOMIC DNA]</scope>
    <source>
        <strain evidence="9 10">JCM 16595</strain>
    </source>
</reference>
<evidence type="ECO:0000313" key="10">
    <source>
        <dbReference type="Proteomes" id="UP000468388"/>
    </source>
</evidence>
<keyword evidence="6" id="KW-0472">Membrane</keyword>
<dbReference type="PANTHER" id="PTHR30026:SF20">
    <property type="entry name" value="OUTER MEMBRANE PROTEIN TOLC"/>
    <property type="match status" value="1"/>
</dbReference>